<evidence type="ECO:0000313" key="3">
    <source>
        <dbReference type="Proteomes" id="UP000282454"/>
    </source>
</evidence>
<reference evidence="2 3" key="1">
    <citation type="submission" date="2018-10" db="EMBL/GenBank/DDBJ databases">
        <title>Genomic Encyclopedia of Archaeal and Bacterial Type Strains, Phase II (KMG-II): from individual species to whole genera.</title>
        <authorList>
            <person name="Goeker M."/>
        </authorList>
    </citation>
    <scope>NUCLEOTIDE SEQUENCE [LARGE SCALE GENOMIC DNA]</scope>
    <source>
        <strain evidence="2 3">DSM 45657</strain>
    </source>
</reference>
<dbReference type="EMBL" id="RCDD01000008">
    <property type="protein sequence ID" value="RLK54181.1"/>
    <property type="molecule type" value="Genomic_DNA"/>
</dbReference>
<proteinExistence type="predicted"/>
<accession>A0A421AVU5</accession>
<feature type="region of interest" description="Disordered" evidence="1">
    <location>
        <begin position="316"/>
        <end position="387"/>
    </location>
</feature>
<protein>
    <recommendedName>
        <fullName evidence="4">AAA domain-containing protein</fullName>
    </recommendedName>
</protein>
<dbReference type="InterPro" id="IPR027417">
    <property type="entry name" value="P-loop_NTPase"/>
</dbReference>
<name>A0A421AVU5_9PSEU</name>
<evidence type="ECO:0008006" key="4">
    <source>
        <dbReference type="Google" id="ProtNLM"/>
    </source>
</evidence>
<dbReference type="Gene3D" id="3.40.50.300">
    <property type="entry name" value="P-loop containing nucleotide triphosphate hydrolases"/>
    <property type="match status" value="1"/>
</dbReference>
<organism evidence="2 3">
    <name type="scientific">Actinokineospora cianjurensis</name>
    <dbReference type="NCBI Taxonomy" id="585224"/>
    <lineage>
        <taxon>Bacteria</taxon>
        <taxon>Bacillati</taxon>
        <taxon>Actinomycetota</taxon>
        <taxon>Actinomycetes</taxon>
        <taxon>Pseudonocardiales</taxon>
        <taxon>Pseudonocardiaceae</taxon>
        <taxon>Actinokineospora</taxon>
    </lineage>
</organism>
<feature type="compositionally biased region" description="Pro residues" evidence="1">
    <location>
        <begin position="367"/>
        <end position="378"/>
    </location>
</feature>
<dbReference type="SUPFAM" id="SSF52540">
    <property type="entry name" value="P-loop containing nucleoside triphosphate hydrolases"/>
    <property type="match status" value="1"/>
</dbReference>
<keyword evidence="3" id="KW-1185">Reference proteome</keyword>
<evidence type="ECO:0000313" key="2">
    <source>
        <dbReference type="EMBL" id="RLK54181.1"/>
    </source>
</evidence>
<evidence type="ECO:0000256" key="1">
    <source>
        <dbReference type="SAM" id="MobiDB-lite"/>
    </source>
</evidence>
<feature type="compositionally biased region" description="Low complexity" evidence="1">
    <location>
        <begin position="343"/>
        <end position="360"/>
    </location>
</feature>
<feature type="compositionally biased region" description="Basic and acidic residues" evidence="1">
    <location>
        <begin position="327"/>
        <end position="338"/>
    </location>
</feature>
<gene>
    <name evidence="2" type="ORF">CLV68_6184</name>
</gene>
<comment type="caution">
    <text evidence="2">The sequence shown here is derived from an EMBL/GenBank/DDBJ whole genome shotgun (WGS) entry which is preliminary data.</text>
</comment>
<dbReference type="Proteomes" id="UP000282454">
    <property type="component" value="Unassembled WGS sequence"/>
</dbReference>
<sequence length="1824" mass="195244">MSNDFRSWLKALSDPDLGVLITLCAPLRVAAQVPANSMGTRATRRELRAVRAWIGKTPAATLAQFAVAAPGVVSDLLVDEFGFNEEAVANPATGELGDMLTALPNPFGRLVLYGLLLGDYTASPRARANREELESRLWNLPEADPDLGSSLLGEPKVAAADDSGPVAAHRINATCTDELIGAAVEQLLSLREIANRVGDLVGAAAKAVLAGEPLTGDLGGELADYTAQRDQVITAVREVVEIGPESDLRAVEEALADARAWLRHQEAAALTSQVGELDRQIALLEPMARSSGPAAESLARGLAELRAERARLLGEPATVEPEPASSEPEHTAPEHTAPEPEQPVAATSTVAAAPTTVSDSVEVRVPEVPPDVPAPPTRPTTEPADHAEPEEGITAGEFEQAFPWEEGEPPLAVGLAAAGKLAEAYWVTAMSSEDDIRAEVLRLAAAAYATHGTADATAVLSAMNLDVHALANDTDAAVIAATAALRASMVAGWCQTVPGQQVAENALAEPWPALITACVAAVRGGRLADHRADASAPVENAADARAELGARAAALIEEMPRRRNTLHRATRVLQRLMQNGQPLAEALAAVCAWAEGHSTGHRLAAIAADLRDPHRTDQLIEEADMAMRGPKQAREPIVATARRTLLRAIDEVRQVVDAADAITLRLAAAERDGDTDTTRLIDALAAAAAAQPPPGMAGAALSLFRQWLLDPQPAQPSDATLLSGIPEPSTDVLLGLSELPWDSTGKPDRANPRTAQVLAGLGHPLDLDAALATHCANGDFQRANRLVQLAEEGRWQPASAAPPQEVVAAAIANWTRKHREDFARARGLFERVRRQNLLGAEAENEAARAVEALTTVAGQRFDIATADLAALTGTLAERERVRVAELRADLRGHQVSPSDLARIETCLSDGDTVTATEFVSFIRAGEPLPEAKAPARDVDAFVDLLRRGDAMRLTGKSSRVLEWAQLAADGSALAEGGSSGVRAWDSLRNTRQHSGDKITGVVREVLRTLGLRVELRSIVPSSNGRMGYRRFQLRGTPSDGSYVAALGSAAATYSVTVVTEEQTGRSLLDVLAAENVGMANVVLYLHPMGLTTRRALAAQSAASQVQALVVDPAVLGWVAATAPGSWRATQRVTLPWTAFNPYTPFVAGLVPPEVFVGRDREISQLVDAHGGLFVYGGRQLGKSALLRRIEATFNDEHRRAVYLDLKGRGIGEAEPASRIWRELAALLKAEQVLDGKVSDDPPAEVVVSQVRRWLEENPGRRLLLLADESDAFLTADSRGVPTPGGVAHFPNMLRLKDLMEATERRFKVIFAGLHQVQRFGHLPNVPVAQGGPDILIGPLAPHDAGRLVTEPMAALGFAFDRPELVWRLLSATNYQASLIQIFCDELVTSLHTRAARAGSAKVPIKITEDDVEAVAASDRVRGLITDRLRITINLEDRYRVLALVAALLSLADRFGAVYDPETLLREARLRWPAGFDELTVPQVTVYLNEMVGLGLLIKLQGEDRYAVRSPNVVNMLGTKASLERELLGTDFDLPYEYNPREARMVLDVADGTQLRSPLTDGQLADLVRKQTVSVLTGTVALGVDRVADAVTAYVKPRGNSIKRLESVGAVVKAVSDRAHGAGVVLLTDLRGKPAREVREAAQRLAKAKSTSILLVDPGQADLAAEEADSPWTRPERWTASDLRSWPESPFDVPTTRAELVEATGGWPELVELVIATIASGRYDRRGALDRIRNLFDDADSARKQLDRAGLTTELVERAGLWAQYVNPGDSTSPADVASVLNLELPEVTAMLDEMSRLGILDEDDNGVALDRVVHRCLLTVVGAT</sequence>